<dbReference type="InterPro" id="IPR051679">
    <property type="entry name" value="DASS-Related_Transporters"/>
</dbReference>
<evidence type="ECO:0000313" key="9">
    <source>
        <dbReference type="EMBL" id="GBO87405.1"/>
    </source>
</evidence>
<feature type="transmembrane region" description="Helical" evidence="7">
    <location>
        <begin position="96"/>
        <end position="123"/>
    </location>
</feature>
<feature type="transmembrane region" description="Helical" evidence="7">
    <location>
        <begin position="7"/>
        <end position="25"/>
    </location>
</feature>
<name>A0A5M3PWP3_9GAMM</name>
<dbReference type="AlphaFoldDB" id="A0A5M3PWP3"/>
<feature type="transmembrane region" description="Helical" evidence="7">
    <location>
        <begin position="460"/>
        <end position="479"/>
    </location>
</feature>
<reference evidence="9 10" key="1">
    <citation type="journal article" date="2019" name="J. Gen. Appl. Microbiol.">
        <title>Aerobic degradation of cis-dichloroethene by the marine bacterium Marinobacter salsuginis strain 5N-3.</title>
        <authorList>
            <person name="Inoue Y."/>
            <person name="Fukunaga Y."/>
            <person name="Katsumata H."/>
            <person name="Ohji S."/>
            <person name="Hosoyama A."/>
            <person name="Mori K."/>
            <person name="Ando K."/>
        </authorList>
    </citation>
    <scope>NUCLEOTIDE SEQUENCE [LARGE SCALE GENOMIC DNA]</scope>
    <source>
        <strain evidence="9 10">NBRC 109114</strain>
    </source>
</reference>
<feature type="transmembrane region" description="Helical" evidence="7">
    <location>
        <begin position="584"/>
        <end position="604"/>
    </location>
</feature>
<keyword evidence="6 7" id="KW-0472">Membrane</keyword>
<feature type="transmembrane region" description="Helical" evidence="7">
    <location>
        <begin position="545"/>
        <end position="563"/>
    </location>
</feature>
<dbReference type="GO" id="GO:0008324">
    <property type="term" value="F:monoatomic cation transmembrane transporter activity"/>
    <property type="evidence" value="ECO:0007669"/>
    <property type="project" value="InterPro"/>
</dbReference>
<dbReference type="Proteomes" id="UP000387223">
    <property type="component" value="Unassembled WGS sequence"/>
</dbReference>
<evidence type="ECO:0000256" key="3">
    <source>
        <dbReference type="ARBA" id="ARBA00022692"/>
    </source>
</evidence>
<comment type="caution">
    <text evidence="9">The sequence shown here is derived from an EMBL/GenBank/DDBJ whole genome shotgun (WGS) entry which is preliminary data.</text>
</comment>
<accession>A0A5M3PWP3</accession>
<evidence type="ECO:0000256" key="7">
    <source>
        <dbReference type="SAM" id="Phobius"/>
    </source>
</evidence>
<feature type="transmembrane region" description="Helical" evidence="7">
    <location>
        <begin position="491"/>
        <end position="515"/>
    </location>
</feature>
<dbReference type="PANTHER" id="PTHR43652">
    <property type="entry name" value="BASIC AMINO ACID ANTIPORTER YFCC-RELATED"/>
    <property type="match status" value="1"/>
</dbReference>
<organism evidence="9 10">
    <name type="scientific">Marinobacter salsuginis</name>
    <dbReference type="NCBI Taxonomy" id="418719"/>
    <lineage>
        <taxon>Bacteria</taxon>
        <taxon>Pseudomonadati</taxon>
        <taxon>Pseudomonadota</taxon>
        <taxon>Gammaproteobacteria</taxon>
        <taxon>Pseudomonadales</taxon>
        <taxon>Marinobacteraceae</taxon>
        <taxon>Marinobacter</taxon>
    </lineage>
</organism>
<feature type="transmembrane region" description="Helical" evidence="7">
    <location>
        <begin position="437"/>
        <end position="453"/>
    </location>
</feature>
<protein>
    <submittedName>
        <fullName evidence="9">Permease</fullName>
    </submittedName>
</protein>
<dbReference type="InterPro" id="IPR006037">
    <property type="entry name" value="RCK_C"/>
</dbReference>
<feature type="transmembrane region" description="Helical" evidence="7">
    <location>
        <begin position="414"/>
        <end position="431"/>
    </location>
</feature>
<dbReference type="EMBL" id="BGZI01000004">
    <property type="protein sequence ID" value="GBO87405.1"/>
    <property type="molecule type" value="Genomic_DNA"/>
</dbReference>
<keyword evidence="5 7" id="KW-1133">Transmembrane helix</keyword>
<proteinExistence type="predicted"/>
<keyword evidence="3 7" id="KW-0812">Transmembrane</keyword>
<dbReference type="Pfam" id="PF03600">
    <property type="entry name" value="CitMHS"/>
    <property type="match status" value="1"/>
</dbReference>
<evidence type="ECO:0000259" key="8">
    <source>
        <dbReference type="PROSITE" id="PS51202"/>
    </source>
</evidence>
<evidence type="ECO:0000256" key="5">
    <source>
        <dbReference type="ARBA" id="ARBA00022989"/>
    </source>
</evidence>
<evidence type="ECO:0000256" key="1">
    <source>
        <dbReference type="ARBA" id="ARBA00004141"/>
    </source>
</evidence>
<feature type="transmembrane region" description="Helical" evidence="7">
    <location>
        <begin position="31"/>
        <end position="50"/>
    </location>
</feature>
<keyword evidence="2" id="KW-0813">Transport</keyword>
<dbReference type="PROSITE" id="PS51202">
    <property type="entry name" value="RCK_C"/>
    <property type="match status" value="2"/>
</dbReference>
<dbReference type="PROSITE" id="PS01271">
    <property type="entry name" value="NA_SULFATE"/>
    <property type="match status" value="1"/>
</dbReference>
<dbReference type="SUPFAM" id="SSF116726">
    <property type="entry name" value="TrkA C-terminal domain-like"/>
    <property type="match status" value="2"/>
</dbReference>
<feature type="transmembrane region" description="Helical" evidence="7">
    <location>
        <begin position="175"/>
        <end position="195"/>
    </location>
</feature>
<dbReference type="InterPro" id="IPR004680">
    <property type="entry name" value="Cit_transptr-like_dom"/>
</dbReference>
<feature type="domain" description="RCK C-terminal" evidence="8">
    <location>
        <begin position="205"/>
        <end position="291"/>
    </location>
</feature>
<dbReference type="InterPro" id="IPR036721">
    <property type="entry name" value="RCK_C_sf"/>
</dbReference>
<dbReference type="GO" id="GO:0005886">
    <property type="term" value="C:plasma membrane"/>
    <property type="evidence" value="ECO:0007669"/>
    <property type="project" value="TreeGrafter"/>
</dbReference>
<sequence>MLDTDQAFVFSILGIALVLFVWNRIRFDLVALMALLAVAIAGIVPADQLFDGFGHPAVVTVAAVLVISQGLVNGGVVDRLARLLGKVGHRPTLQVLMLTSVVALCSGFINNVGALALLMPVAIWMSREAGRSPSLLLMPLAFGSLLGGTMTLIGTPPNIIIASYRETGSFGMFDFAPVGLAITLAGIAFITLVGWRLTPRRGKPDDGGKLFSVGDYVTELRVPDDSSHVGATLHGLLTRADADKDVVVLALIRDDKRSLAPSTFSVLRGGDLLLVEADTDALQEFLDSTGLELANVEEFSYKEADEQESAPEKPREKSLSEGDVRLLEAVITPESGLIGKTANRLNLREQNGLNIVAVARQGQRLQRRLGDIRFQAGDILLVQGEEDTLRVTLQELGCLPLAERGLRFGRERNALLAGGLFVAAIAGIVVGWLSPPVALVACAVAMVLSGVLSNQEAYRAIDWPVIVLLAAMIPVGQALETTGGAELIASWMLMLGSGGEAWVVVTIVLMGTMLLSNVVNNAAAAILVAPIALSLSGQLGIAADAMLMAVAIGASCAFLTPVGHQSNALVMEPGGYRFGDYWRLGLPLSLLVALVAVPVILAVWG</sequence>
<dbReference type="Gene3D" id="3.30.70.1450">
    <property type="entry name" value="Regulator of K+ conductance, C-terminal domain"/>
    <property type="match status" value="2"/>
</dbReference>
<dbReference type="InterPro" id="IPR031312">
    <property type="entry name" value="Na/sul_symport_CS"/>
</dbReference>
<keyword evidence="4" id="KW-0677">Repeat</keyword>
<evidence type="ECO:0000313" key="10">
    <source>
        <dbReference type="Proteomes" id="UP000387223"/>
    </source>
</evidence>
<evidence type="ECO:0000256" key="6">
    <source>
        <dbReference type="ARBA" id="ARBA00023136"/>
    </source>
</evidence>
<dbReference type="GO" id="GO:0006813">
    <property type="term" value="P:potassium ion transport"/>
    <property type="evidence" value="ECO:0007669"/>
    <property type="project" value="InterPro"/>
</dbReference>
<comment type="subcellular location">
    <subcellularLocation>
        <location evidence="1">Membrane</location>
        <topology evidence="1">Multi-pass membrane protein</topology>
    </subcellularLocation>
</comment>
<feature type="transmembrane region" description="Helical" evidence="7">
    <location>
        <begin position="57"/>
        <end position="76"/>
    </location>
</feature>
<dbReference type="Pfam" id="PF02080">
    <property type="entry name" value="TrkA_C"/>
    <property type="match status" value="1"/>
</dbReference>
<evidence type="ECO:0000256" key="2">
    <source>
        <dbReference type="ARBA" id="ARBA00022448"/>
    </source>
</evidence>
<gene>
    <name evidence="9" type="ORF">MSSD14B_10730</name>
</gene>
<dbReference type="PANTHER" id="PTHR43652:SF2">
    <property type="entry name" value="BASIC AMINO ACID ANTIPORTER YFCC-RELATED"/>
    <property type="match status" value="1"/>
</dbReference>
<feature type="domain" description="RCK C-terminal" evidence="8">
    <location>
        <begin position="314"/>
        <end position="399"/>
    </location>
</feature>
<feature type="transmembrane region" description="Helical" evidence="7">
    <location>
        <begin position="522"/>
        <end position="539"/>
    </location>
</feature>
<feature type="transmembrane region" description="Helical" evidence="7">
    <location>
        <begin position="135"/>
        <end position="155"/>
    </location>
</feature>
<evidence type="ECO:0000256" key="4">
    <source>
        <dbReference type="ARBA" id="ARBA00022737"/>
    </source>
</evidence>